<dbReference type="Proteomes" id="UP001470230">
    <property type="component" value="Unassembled WGS sequence"/>
</dbReference>
<sequence length="819" mass="91609">MGQDESSPILPPETLHLSLGRLKLNKIPFFIPSSHPAISIDASHNSLKSFPTHLDNLESLDLTDNNLYLLEDQFDQVDFQFQKLKKLRLSSNKLTKLPQSISSLKSLNELSLDRNELHDFPFPLPPIVMLDLFLNSFSEFPNLPSSVKMVNIGFNQIKSLSAYLPNLIELRLPGNDLTEITDNCKFDSVVFLDLSFNRLVSLPPIENFAPKAETIILSFNFLNKFPSGFPKTIKKIEISHNIMSEWCGTEEITELVALTSIDVSFNFFTTIPCLPPRIDKFIADHNLLTDSVPITVLGLKGLQLNQNHFKTLPIFNESKATHLLIRHNLLETIQTNRISPDIRSIDFTCNQIQELPVDLFHFTSLTTLLLTKNKITTIPEEIANSNIQILMISDNPITSLPCLPESLKEITVCNCGITELPECLFTLPALQMINFNCNKIETVEKFPEVESLNLSMNCLTHIPPLPEFISSVDLSHNSLTEFAFTYDLPFLQTLDISHNCLTKLQMRLLPSLQVLKVSHNKISFKLDLTLFPKLDTVDLNQTEVRYTMPIPLTVREIITSDQKALKSGSTQVKYFKGARCGYCETIGRRPTMEDSLIIRESSKPKTPSLYGVIDGHGGFRTSAISASLIPNFFDKLEVKSISDIPTVFKQVNEKLTKMEVTDGATIVLATVTPTLVSVAHLGDARALVVKSDGSIYPLTFDHKPTERSELDVLKEARAFVASGRLSSHLAVSRALGDFLIDGVSRMPDLTTYNIKENDSWLVLACDGVFDVLENEEVGEIVAKCGDFYRAAAMVKNEAIIRGSMDNVSVIVVDISNKKH</sequence>
<dbReference type="EMBL" id="JAPFFF010000009">
    <property type="protein sequence ID" value="KAK8882025.1"/>
    <property type="molecule type" value="Genomic_DNA"/>
</dbReference>
<dbReference type="Gene3D" id="3.60.40.10">
    <property type="entry name" value="PPM-type phosphatase domain"/>
    <property type="match status" value="1"/>
</dbReference>
<dbReference type="SMART" id="SM00332">
    <property type="entry name" value="PP2Cc"/>
    <property type="match status" value="1"/>
</dbReference>
<evidence type="ECO:0000313" key="5">
    <source>
        <dbReference type="Proteomes" id="UP001470230"/>
    </source>
</evidence>
<dbReference type="CDD" id="cd00143">
    <property type="entry name" value="PP2Cc"/>
    <property type="match status" value="1"/>
</dbReference>
<dbReference type="InterPro" id="IPR032675">
    <property type="entry name" value="LRR_dom_sf"/>
</dbReference>
<evidence type="ECO:0000259" key="3">
    <source>
        <dbReference type="PROSITE" id="PS51746"/>
    </source>
</evidence>
<dbReference type="InterPro" id="IPR036457">
    <property type="entry name" value="PPM-type-like_dom_sf"/>
</dbReference>
<dbReference type="InterPro" id="IPR001611">
    <property type="entry name" value="Leu-rich_rpt"/>
</dbReference>
<dbReference type="InterPro" id="IPR001932">
    <property type="entry name" value="PPM-type_phosphatase-like_dom"/>
</dbReference>
<evidence type="ECO:0000256" key="1">
    <source>
        <dbReference type="ARBA" id="ARBA00022614"/>
    </source>
</evidence>
<dbReference type="PANTHER" id="PTHR47114">
    <property type="match status" value="1"/>
</dbReference>
<organism evidence="4 5">
    <name type="scientific">Tritrichomonas musculus</name>
    <dbReference type="NCBI Taxonomy" id="1915356"/>
    <lineage>
        <taxon>Eukaryota</taxon>
        <taxon>Metamonada</taxon>
        <taxon>Parabasalia</taxon>
        <taxon>Tritrichomonadida</taxon>
        <taxon>Tritrichomonadidae</taxon>
        <taxon>Tritrichomonas</taxon>
    </lineage>
</organism>
<dbReference type="PROSITE" id="PS51746">
    <property type="entry name" value="PPM_2"/>
    <property type="match status" value="1"/>
</dbReference>
<dbReference type="SUPFAM" id="SSF52058">
    <property type="entry name" value="L domain-like"/>
    <property type="match status" value="2"/>
</dbReference>
<feature type="domain" description="PPM-type phosphatase" evidence="3">
    <location>
        <begin position="579"/>
        <end position="814"/>
    </location>
</feature>
<dbReference type="Gene3D" id="3.80.10.10">
    <property type="entry name" value="Ribonuclease Inhibitor"/>
    <property type="match status" value="4"/>
</dbReference>
<evidence type="ECO:0000256" key="2">
    <source>
        <dbReference type="ARBA" id="ARBA00022737"/>
    </source>
</evidence>
<reference evidence="4 5" key="1">
    <citation type="submission" date="2024-04" db="EMBL/GenBank/DDBJ databases">
        <title>Tritrichomonas musculus Genome.</title>
        <authorList>
            <person name="Alves-Ferreira E."/>
            <person name="Grigg M."/>
            <person name="Lorenzi H."/>
            <person name="Galac M."/>
        </authorList>
    </citation>
    <scope>NUCLEOTIDE SEQUENCE [LARGE SCALE GENOMIC DNA]</scope>
    <source>
        <strain evidence="4 5">EAF2021</strain>
    </source>
</reference>
<gene>
    <name evidence="4" type="ORF">M9Y10_044664</name>
</gene>
<dbReference type="Pfam" id="PF00560">
    <property type="entry name" value="LRR_1"/>
    <property type="match status" value="1"/>
</dbReference>
<comment type="caution">
    <text evidence="4">The sequence shown here is derived from an EMBL/GenBank/DDBJ whole genome shotgun (WGS) entry which is preliminary data.</text>
</comment>
<dbReference type="PANTHER" id="PTHR47114:SF2">
    <property type="entry name" value="OLIGODENDROCYTE-MYELIN GLYCOPROTEIN"/>
    <property type="match status" value="1"/>
</dbReference>
<proteinExistence type="predicted"/>
<protein>
    <recommendedName>
        <fullName evidence="3">PPM-type phosphatase domain-containing protein</fullName>
    </recommendedName>
</protein>
<dbReference type="SUPFAM" id="SSF81606">
    <property type="entry name" value="PP2C-like"/>
    <property type="match status" value="1"/>
</dbReference>
<evidence type="ECO:0000313" key="4">
    <source>
        <dbReference type="EMBL" id="KAK8882025.1"/>
    </source>
</evidence>
<dbReference type="SMART" id="SM00369">
    <property type="entry name" value="LRR_TYP"/>
    <property type="match status" value="11"/>
</dbReference>
<dbReference type="Pfam" id="PF00481">
    <property type="entry name" value="PP2C"/>
    <property type="match status" value="1"/>
</dbReference>
<dbReference type="SMART" id="SM00331">
    <property type="entry name" value="PP2C_SIG"/>
    <property type="match status" value="1"/>
</dbReference>
<keyword evidence="5" id="KW-1185">Reference proteome</keyword>
<keyword evidence="1" id="KW-0433">Leucine-rich repeat</keyword>
<dbReference type="SMART" id="SM00364">
    <property type="entry name" value="LRR_BAC"/>
    <property type="match status" value="8"/>
</dbReference>
<dbReference type="InterPro" id="IPR051071">
    <property type="entry name" value="LRR-bact_E3_ubiq_ligases"/>
</dbReference>
<keyword evidence="2" id="KW-0677">Repeat</keyword>
<dbReference type="InterPro" id="IPR003591">
    <property type="entry name" value="Leu-rich_rpt_typical-subtyp"/>
</dbReference>
<name>A0ABR2JTA5_9EUKA</name>
<accession>A0ABR2JTA5</accession>
<dbReference type="PROSITE" id="PS51450">
    <property type="entry name" value="LRR"/>
    <property type="match status" value="4"/>
</dbReference>